<accession>A0AAV5AT56</accession>
<dbReference type="EMBL" id="BQKB01000009">
    <property type="protein sequence ID" value="GJM52091.1"/>
    <property type="molecule type" value="Genomic_DNA"/>
</dbReference>
<evidence type="ECO:0000313" key="1">
    <source>
        <dbReference type="EMBL" id="GJM50487.1"/>
    </source>
</evidence>
<evidence type="ECO:0000313" key="4">
    <source>
        <dbReference type="Proteomes" id="UP001208692"/>
    </source>
</evidence>
<dbReference type="EMBL" id="BQKA01000028">
    <property type="protein sequence ID" value="GJM50487.1"/>
    <property type="molecule type" value="Genomic_DNA"/>
</dbReference>
<keyword evidence="4" id="KW-1185">Reference proteome</keyword>
<comment type="caution">
    <text evidence="1">The sequence shown here is derived from an EMBL/GenBank/DDBJ whole genome shotgun (WGS) entry which is preliminary data.</text>
</comment>
<dbReference type="AlphaFoldDB" id="A0AAV5AT56"/>
<dbReference type="Proteomes" id="UP001207736">
    <property type="component" value="Unassembled WGS sequence"/>
</dbReference>
<dbReference type="RefSeq" id="WP_264846341.1">
    <property type="nucleotide sequence ID" value="NZ_BPMA01000021.1"/>
</dbReference>
<dbReference type="Proteomes" id="UP001208692">
    <property type="component" value="Unassembled WGS sequence"/>
</dbReference>
<sequence length="578" mass="67310">MRDCFVAENFALDLRRVKISYVEQSPRFKDTFFTKYSFPFSFYMDKDLRTTIGNYTSLNVTNLSGKHQGYHVVEGKIHKGTLEILEVQGNLVQAQIDSGFEELPNFEKKLAELPFERVKVNNIYSHANEVCRKKYPEVAYNFPRVIYNKHKSDEKGWERFNQFINDRQNGQFVVNETTPHVNRNIMHPMPYLLHVLTVGFSDAGYKLAGDILEDEDFKQRVIFSINEDFSSSADQKTDIRIRSSEYESFVDNTYYFNKEIPINYVGKYQLYGLLSVGGKGKIKISVNGFSIYESTTLDANLLINFDNNTRGGVLKIEIWVQNSTQITYFDGTLQKRIYIDNGSKTFEIHNFNEINLQNNVPDITFGELVTQLKNWKNYDLEIIGNKVFMNRVKPWVSQLVDFRPFEIEQPTRVFNHKRSFHLSFVELDNYPLNSVFIDQNEIKMNKSTGQETTSLKINAYCLPVETYRGVPTAAIKKDDTSVLGLIYYNGLYEGDNLAQNPAGLHLPEILSIWADWFKMRIDSSELKWSFICKKNAIRHINIRDTLYAYGQKLWIKEITKNVIDQQMYQVELVTEIVK</sequence>
<proteinExistence type="predicted"/>
<name>A0AAV5AT56_9FLAO</name>
<evidence type="ECO:0000313" key="2">
    <source>
        <dbReference type="EMBL" id="GJM52091.1"/>
    </source>
</evidence>
<gene>
    <name evidence="1" type="ORF">RCZ15_14600</name>
    <name evidence="2" type="ORF">RCZ16_04090</name>
</gene>
<reference evidence="1 4" key="1">
    <citation type="submission" date="2021-11" db="EMBL/GenBank/DDBJ databases">
        <title>Draft genome sequence of Capnocytophaga sp. strain KC07075 isolated from cat oral cavity.</title>
        <authorList>
            <person name="Suzuki M."/>
            <person name="Imaoka K."/>
            <person name="Kimura M."/>
            <person name="Morikawa S."/>
            <person name="Maeda K."/>
        </authorList>
    </citation>
    <scope>NUCLEOTIDE SEQUENCE</scope>
    <source>
        <strain evidence="1">KC07075</strain>
        <strain evidence="2 4">KC07079</strain>
    </source>
</reference>
<evidence type="ECO:0000313" key="3">
    <source>
        <dbReference type="Proteomes" id="UP001207736"/>
    </source>
</evidence>
<organism evidence="1 3">
    <name type="scientific">Capnocytophaga catalasegens</name>
    <dbReference type="NCBI Taxonomy" id="1004260"/>
    <lineage>
        <taxon>Bacteria</taxon>
        <taxon>Pseudomonadati</taxon>
        <taxon>Bacteroidota</taxon>
        <taxon>Flavobacteriia</taxon>
        <taxon>Flavobacteriales</taxon>
        <taxon>Flavobacteriaceae</taxon>
        <taxon>Capnocytophaga</taxon>
    </lineage>
</organism>
<protein>
    <submittedName>
        <fullName evidence="1">Uncharacterized protein</fullName>
    </submittedName>
</protein>